<organism evidence="1 2">
    <name type="scientific">Thioclava litoralis</name>
    <dbReference type="NCBI Taxonomy" id="3076557"/>
    <lineage>
        <taxon>Bacteria</taxon>
        <taxon>Pseudomonadati</taxon>
        <taxon>Pseudomonadota</taxon>
        <taxon>Alphaproteobacteria</taxon>
        <taxon>Rhodobacterales</taxon>
        <taxon>Paracoccaceae</taxon>
        <taxon>Thioclava</taxon>
    </lineage>
</organism>
<protein>
    <submittedName>
        <fullName evidence="1">DnaA/Hda family protein</fullName>
    </submittedName>
</protein>
<reference evidence="1 2" key="1">
    <citation type="submission" date="2023-09" db="EMBL/GenBank/DDBJ databases">
        <title>Thioclava shenzhenensis sp. nov., a multidrug resistant bacteria-antagonizing species isolated from coastal seawater.</title>
        <authorList>
            <person name="Long M."/>
        </authorList>
    </citation>
    <scope>NUCLEOTIDE SEQUENCE [LARGE SCALE GENOMIC DNA]</scope>
    <source>
        <strain evidence="1 2">FTW29</strain>
    </source>
</reference>
<gene>
    <name evidence="1" type="ORF">RPE78_01995</name>
</gene>
<accession>A0ABZ1E1Z4</accession>
<evidence type="ECO:0000313" key="2">
    <source>
        <dbReference type="Proteomes" id="UP001623290"/>
    </source>
</evidence>
<proteinExistence type="predicted"/>
<evidence type="ECO:0000313" key="1">
    <source>
        <dbReference type="EMBL" id="WRY34089.1"/>
    </source>
</evidence>
<dbReference type="InterPro" id="IPR027417">
    <property type="entry name" value="P-loop_NTPase"/>
</dbReference>
<dbReference type="Gene3D" id="3.40.50.300">
    <property type="entry name" value="P-loop containing nucleotide triphosphate hydrolases"/>
    <property type="match status" value="1"/>
</dbReference>
<dbReference type="Gene3D" id="1.10.8.60">
    <property type="match status" value="1"/>
</dbReference>
<dbReference type="SUPFAM" id="SSF52540">
    <property type="entry name" value="P-loop containing nucleoside triphosphate hydrolases"/>
    <property type="match status" value="1"/>
</dbReference>
<dbReference type="Proteomes" id="UP001623290">
    <property type="component" value="Chromosome"/>
</dbReference>
<dbReference type="EMBL" id="CP135443">
    <property type="protein sequence ID" value="WRY34089.1"/>
    <property type="molecule type" value="Genomic_DNA"/>
</dbReference>
<sequence length="230" mass="25030">MTGKQLIFDLPLRQSQGREDYYVAQANALALAMLDTPESWTSGRMILTGDAGAGKTHLAQIWADANRAPLIPAAELQNYDAPWLATAGAIVVDDANHIAGTRERESLLFHLCNLCQAEGVKLLLTARTAPRDWGLVVPDLRSRMEATTSAKIMPPDDALLAAVLVKMFADRQIHVPVTLIPWLVSRMDRSLATARALVAALDARSLSEKRAITRSLASDVLDSLGLHEED</sequence>
<dbReference type="PANTHER" id="PTHR30050">
    <property type="entry name" value="CHROMOSOMAL REPLICATION INITIATOR PROTEIN DNAA"/>
    <property type="match status" value="1"/>
</dbReference>
<name>A0ABZ1E1Z4_9RHOB</name>
<dbReference type="PANTHER" id="PTHR30050:SF5">
    <property type="entry name" value="DNAA REGULATORY INACTIVATOR HDA"/>
    <property type="match status" value="1"/>
</dbReference>
<keyword evidence="2" id="KW-1185">Reference proteome</keyword>
<dbReference type="RefSeq" id="WP_339107853.1">
    <property type="nucleotide sequence ID" value="NZ_CP135443.1"/>
</dbReference>